<gene>
    <name evidence="9" type="ORF">DH2020_026217</name>
</gene>
<feature type="region of interest" description="Disordered" evidence="6">
    <location>
        <begin position="326"/>
        <end position="528"/>
    </location>
</feature>
<feature type="compositionally biased region" description="Basic and acidic residues" evidence="6">
    <location>
        <begin position="288"/>
        <end position="312"/>
    </location>
</feature>
<keyword evidence="10" id="KW-1185">Reference proteome</keyword>
<feature type="compositionally biased region" description="Basic residues" evidence="6">
    <location>
        <begin position="423"/>
        <end position="433"/>
    </location>
</feature>
<organism evidence="9 10">
    <name type="scientific">Rehmannia glutinosa</name>
    <name type="common">Chinese foxglove</name>
    <dbReference type="NCBI Taxonomy" id="99300"/>
    <lineage>
        <taxon>Eukaryota</taxon>
        <taxon>Viridiplantae</taxon>
        <taxon>Streptophyta</taxon>
        <taxon>Embryophyta</taxon>
        <taxon>Tracheophyta</taxon>
        <taxon>Spermatophyta</taxon>
        <taxon>Magnoliopsida</taxon>
        <taxon>eudicotyledons</taxon>
        <taxon>Gunneridae</taxon>
        <taxon>Pentapetalae</taxon>
        <taxon>asterids</taxon>
        <taxon>lamiids</taxon>
        <taxon>Lamiales</taxon>
        <taxon>Orobanchaceae</taxon>
        <taxon>Rehmannieae</taxon>
        <taxon>Rehmannia</taxon>
    </lineage>
</organism>
<dbReference type="InterPro" id="IPR011257">
    <property type="entry name" value="DNA_glycosylase"/>
</dbReference>
<evidence type="ECO:0000256" key="6">
    <source>
        <dbReference type="SAM" id="MobiDB-lite"/>
    </source>
</evidence>
<feature type="compositionally biased region" description="Basic and acidic residues" evidence="6">
    <location>
        <begin position="1365"/>
        <end position="1397"/>
    </location>
</feature>
<feature type="region of interest" description="Disordered" evidence="6">
    <location>
        <begin position="1864"/>
        <end position="1891"/>
    </location>
</feature>
<keyword evidence="2" id="KW-0004">4Fe-4S</keyword>
<dbReference type="InterPro" id="IPR023170">
    <property type="entry name" value="HhH_base_excis_C"/>
</dbReference>
<dbReference type="Gene3D" id="1.10.340.30">
    <property type="entry name" value="Hypothetical protein, domain 2"/>
    <property type="match status" value="1"/>
</dbReference>
<feature type="compositionally biased region" description="Polar residues" evidence="6">
    <location>
        <begin position="1329"/>
        <end position="1339"/>
    </location>
</feature>
<keyword evidence="5" id="KW-0411">Iron-sulfur</keyword>
<evidence type="ECO:0000313" key="10">
    <source>
        <dbReference type="Proteomes" id="UP001318860"/>
    </source>
</evidence>
<feature type="region of interest" description="Disordered" evidence="6">
    <location>
        <begin position="1328"/>
        <end position="1397"/>
    </location>
</feature>
<evidence type="ECO:0000256" key="2">
    <source>
        <dbReference type="ARBA" id="ARBA00022485"/>
    </source>
</evidence>
<evidence type="ECO:0000256" key="1">
    <source>
        <dbReference type="ARBA" id="ARBA00001966"/>
    </source>
</evidence>
<keyword evidence="4" id="KW-0408">Iron</keyword>
<feature type="region of interest" description="Disordered" evidence="6">
    <location>
        <begin position="1063"/>
        <end position="1092"/>
    </location>
</feature>
<dbReference type="SUPFAM" id="SSF48150">
    <property type="entry name" value="DNA-glycosylase"/>
    <property type="match status" value="1"/>
</dbReference>
<feature type="compositionally biased region" description="Polar residues" evidence="6">
    <location>
        <begin position="1109"/>
        <end position="1128"/>
    </location>
</feature>
<reference evidence="9 10" key="1">
    <citation type="journal article" date="2021" name="Comput. Struct. Biotechnol. J.">
        <title>De novo genome assembly of the potent medicinal plant Rehmannia glutinosa using nanopore technology.</title>
        <authorList>
            <person name="Ma L."/>
            <person name="Dong C."/>
            <person name="Song C."/>
            <person name="Wang X."/>
            <person name="Zheng X."/>
            <person name="Niu Y."/>
            <person name="Chen S."/>
            <person name="Feng W."/>
        </authorList>
    </citation>
    <scope>NUCLEOTIDE SEQUENCE [LARGE SCALE GENOMIC DNA]</scope>
    <source>
        <strain evidence="9">DH-2019</strain>
    </source>
</reference>
<dbReference type="EMBL" id="JABTTQ020000350">
    <property type="protein sequence ID" value="KAK6140001.1"/>
    <property type="molecule type" value="Genomic_DNA"/>
</dbReference>
<protein>
    <recommendedName>
        <fullName evidence="11">HhH-GPD domain-containing protein</fullName>
    </recommendedName>
</protein>
<feature type="domain" description="Permuted single zf-CXXC unit" evidence="8">
    <location>
        <begin position="1714"/>
        <end position="1745"/>
    </location>
</feature>
<name>A0ABR0VXF0_REHGL</name>
<evidence type="ECO:0000259" key="8">
    <source>
        <dbReference type="Pfam" id="PF15629"/>
    </source>
</evidence>
<dbReference type="Gene3D" id="1.10.1670.10">
    <property type="entry name" value="Helix-hairpin-Helix base-excision DNA repair enzymes (C-terminal)"/>
    <property type="match status" value="1"/>
</dbReference>
<keyword evidence="3" id="KW-0479">Metal-binding</keyword>
<feature type="compositionally biased region" description="Polar residues" evidence="6">
    <location>
        <begin position="507"/>
        <end position="519"/>
    </location>
</feature>
<comment type="caution">
    <text evidence="9">The sequence shown here is derived from an EMBL/GenBank/DDBJ whole genome shotgun (WGS) entry which is preliminary data.</text>
</comment>
<feature type="compositionally biased region" description="Basic residues" evidence="6">
    <location>
        <begin position="387"/>
        <end position="396"/>
    </location>
</feature>
<evidence type="ECO:0000313" key="9">
    <source>
        <dbReference type="EMBL" id="KAK6140001.1"/>
    </source>
</evidence>
<evidence type="ECO:0000259" key="7">
    <source>
        <dbReference type="Pfam" id="PF15628"/>
    </source>
</evidence>
<evidence type="ECO:0000256" key="4">
    <source>
        <dbReference type="ARBA" id="ARBA00023004"/>
    </source>
</evidence>
<dbReference type="PANTHER" id="PTHR46213:SF13">
    <property type="entry name" value="DEMETER-LIKE PROTEIN 2-RELATED"/>
    <property type="match status" value="1"/>
</dbReference>
<feature type="domain" description="Demeter RRM-fold" evidence="7">
    <location>
        <begin position="1748"/>
        <end position="1826"/>
    </location>
</feature>
<feature type="compositionally biased region" description="Low complexity" evidence="6">
    <location>
        <begin position="368"/>
        <end position="381"/>
    </location>
</feature>
<feature type="region of interest" description="Disordered" evidence="6">
    <location>
        <begin position="553"/>
        <end position="577"/>
    </location>
</feature>
<dbReference type="Proteomes" id="UP001318860">
    <property type="component" value="Unassembled WGS sequence"/>
</dbReference>
<feature type="compositionally biased region" description="Polar residues" evidence="6">
    <location>
        <begin position="567"/>
        <end position="577"/>
    </location>
</feature>
<dbReference type="InterPro" id="IPR028925">
    <property type="entry name" value="RRM_DME"/>
</dbReference>
<proteinExistence type="predicted"/>
<accession>A0ABR0VXF0</accession>
<sequence length="1891" mass="210180">MAASGEDSVPELKDFQIGCSWIPTTPAKPNSTAQQPICRNWQVNNPGQANWVETERYSPPNQVTQANLCESGRLPGDYVQKTQCQTAPACYSPPDLANVSRVSSNWPAGDAANFYFSGDYLSDFDTWQAGQASNSHVYGLRTSDKLFTKDADKCTNMSFASLLALAHEGRQFENVRRHSDSVGTSCSSAPRFHPQIEGSQFTVSYGSSGLHDLDNLLGAKYDANVLTDGSSIPSRPFFDLNSLPRTITDAALSKKTSFQFEPITPEKTNKAEYVQESPMKDLSTNEVTTRKDAKENKITGDGVTEDHEKREKSHMIIDQLCAATSTQLQENHKPDKGGTEETDLSKTPQQKARRRKHRPKVIIEGQNKSTPKSSAKKPSVSQETTKVKRTYVRRKGVTNPLGEETDGTDLNKKDSISTNTPTGKRKYVRRKGINKPEGNMDKETTETTEVNTPRRTRSSCRRSLNFDLDGQVRDESSSYCPPSNCDRQSQAENLNTQYQVREDSLSRPKQNSPNSSPSANMDPLKDNMPGDQIVCTRGKCQIVFSDVTHDKETNTAQVRMNPDGQRTPRSPSDSICSSTYSALERQVRGLKRQNMGTAGESELCNRNEIVNYNPLQACLSIFSQTTPGLHFPTIYKKTRTEKGHNMVKSSSHYTASTSDNHVKLEIQSPRDSCRNMFTSVTNQGSSGAQCQVTSLLTTNRATDGTLNGRKVFESLLALGPTERIRKRRSKGPTRLREIASLLKVCRVPPASTGRAATTSSMKQNIEILHEPPACMEALVADTRSTMTTKKRSKRSMLINSTVQNLYNHQKSATITMGPPLALTWKSASPVDLIIEQLNQLDLNAEGNQSSAEKQNAFMAYHRHYQLQHALVPFQRGGAVIPFDGSFNQVRRRRPRPKVDLDDETTRVWRLLLENINSEGIDGTDEEKTKWWDEERRVFNGRADSFIARMHLVQGDRRFSPWKGSVVDSVVGVFLTQNVSDHLSSSAFMSMAARFPIKSKTQPAELHDEKLDTQKFCELDPDGTFGLNDDVLNESVCGEDTKLLQDFEDDSIREVNSVNTSGNSFGGFFPKDKLGGQSPNTSKHGPVMSRETAANKSISLIEDGRDTEDTLSSQTPQISSQNSVDSPIAQTAERSDSCLLSTSEEEPTAGVKQERFTSSTSFVKLLQMAGTVLHDRQVQSESSALGLQNEGHLDNPVFPAETTESCSKSTLCHLPNSGPQATVSDLSKQNSKSFNSSSDKELCSAEISELSSESASGTTFQKVTAVSFEAGPKFSGPNATTNNSDQIEINQRIVENQTGQVPAQSLFQENYKMQEVLENPLYPQNLMDVTGSSSNIGNPKNSEHKEVNSNKNDPKNHTGKMVGRPKAKEGRTGKEKENKVDWDHLRKQTHAGGRERARTANTMDSVDWDADFLNRLVREHGSIDLEWLRDVPPDKAKEYLLSFRGLGLKSVECVRLLTLHHLAFPVDTNVGRIAVRLGWVPLQPLPESLQLHLLELYPVLESIQKYLWPRLCKLDQRTLARLALPAPEEKSIVSATGNRIPDENPMRSMHTLQLPSPEANQMNVKSGASNSQPIIEEPTTPEPIIEVPATPEPGYTQVPECDIESAFDEDPDEIPTIQLNMEEFTHNLQKIIQQNTELQEGDMSKALVALTSEAASIPVPKLKNVSRLRTEHQVYELPDSHPLLEGLDKREPDDPCPYLLAIWTPGETMNSIEPPERRCSSQGFEKLCTDETCSSCNSIREANSQTVRGTLLIPCRTAMRGSFPLNGTYFQVNEVFSDHESSLSPLDVPRQWLWNLPRRTVYFGTSIPTIFKGLSTEGIQYCFWRGKSGLACLAASSTLFVKNRHENLKALVVMVLSVSEALTGKQEHPAPHRQIALSRKQIGQRERKTDYT</sequence>
<comment type="cofactor">
    <cofactor evidence="1">
        <name>[4Fe-4S] cluster</name>
        <dbReference type="ChEBI" id="CHEBI:49883"/>
    </cofactor>
</comment>
<feature type="compositionally biased region" description="Polar residues" evidence="6">
    <location>
        <begin position="477"/>
        <end position="499"/>
    </location>
</feature>
<dbReference type="PANTHER" id="PTHR46213">
    <property type="entry name" value="TRANSCRIPTIONAL ACTIVATOR DEMETER"/>
    <property type="match status" value="1"/>
</dbReference>
<dbReference type="Pfam" id="PF15628">
    <property type="entry name" value="RRM_DME"/>
    <property type="match status" value="1"/>
</dbReference>
<dbReference type="Pfam" id="PF15629">
    <property type="entry name" value="Perm-CXXC"/>
    <property type="match status" value="1"/>
</dbReference>
<feature type="compositionally biased region" description="Basic and acidic residues" evidence="6">
    <location>
        <begin position="330"/>
        <end position="339"/>
    </location>
</feature>
<dbReference type="InterPro" id="IPR044811">
    <property type="entry name" value="DME/ROS1"/>
</dbReference>
<feature type="compositionally biased region" description="Basic and acidic residues" evidence="6">
    <location>
        <begin position="1340"/>
        <end position="1355"/>
    </location>
</feature>
<evidence type="ECO:0000256" key="3">
    <source>
        <dbReference type="ARBA" id="ARBA00022723"/>
    </source>
</evidence>
<evidence type="ECO:0000256" key="5">
    <source>
        <dbReference type="ARBA" id="ARBA00023014"/>
    </source>
</evidence>
<dbReference type="InterPro" id="IPR028924">
    <property type="entry name" value="Perm-CXXC"/>
</dbReference>
<evidence type="ECO:0008006" key="11">
    <source>
        <dbReference type="Google" id="ProtNLM"/>
    </source>
</evidence>
<feature type="compositionally biased region" description="Basic residues" evidence="6">
    <location>
        <begin position="351"/>
        <end position="360"/>
    </location>
</feature>
<feature type="compositionally biased region" description="Basic and acidic residues" evidence="6">
    <location>
        <begin position="1882"/>
        <end position="1891"/>
    </location>
</feature>
<feature type="region of interest" description="Disordered" evidence="6">
    <location>
        <begin position="277"/>
        <end position="312"/>
    </location>
</feature>
<feature type="region of interest" description="Disordered" evidence="6">
    <location>
        <begin position="1105"/>
        <end position="1152"/>
    </location>
</feature>